<evidence type="ECO:0000256" key="3">
    <source>
        <dbReference type="SAM" id="SignalP"/>
    </source>
</evidence>
<keyword evidence="2" id="KW-0326">Glycosidase</keyword>
<keyword evidence="1" id="KW-0378">Hydrolase</keyword>
<dbReference type="InterPro" id="IPR036881">
    <property type="entry name" value="Glyco_hydro_3_C_sf"/>
</dbReference>
<feature type="signal peptide" evidence="3">
    <location>
        <begin position="1"/>
        <end position="21"/>
    </location>
</feature>
<dbReference type="Gene3D" id="3.20.20.300">
    <property type="entry name" value="Glycoside hydrolase, family 3, N-terminal domain"/>
    <property type="match status" value="1"/>
</dbReference>
<dbReference type="GO" id="GO:0009251">
    <property type="term" value="P:glucan catabolic process"/>
    <property type="evidence" value="ECO:0007669"/>
    <property type="project" value="TreeGrafter"/>
</dbReference>
<dbReference type="InterPro" id="IPR051915">
    <property type="entry name" value="Cellulose_Degrad_GH3"/>
</dbReference>
<evidence type="ECO:0008006" key="7">
    <source>
        <dbReference type="Google" id="ProtNLM"/>
    </source>
</evidence>
<dbReference type="SUPFAM" id="SSF52279">
    <property type="entry name" value="Beta-D-glucan exohydrolase, C-terminal domain"/>
    <property type="match status" value="1"/>
</dbReference>
<dbReference type="GO" id="GO:0008422">
    <property type="term" value="F:beta-glucosidase activity"/>
    <property type="evidence" value="ECO:0007669"/>
    <property type="project" value="TreeGrafter"/>
</dbReference>
<evidence type="ECO:0000259" key="5">
    <source>
        <dbReference type="Pfam" id="PF01915"/>
    </source>
</evidence>
<dbReference type="InterPro" id="IPR001764">
    <property type="entry name" value="Glyco_hydro_3_N"/>
</dbReference>
<evidence type="ECO:0000256" key="2">
    <source>
        <dbReference type="ARBA" id="ARBA00023295"/>
    </source>
</evidence>
<protein>
    <recommendedName>
        <fullName evidence="7">Beta-glucosidase</fullName>
    </recommendedName>
</protein>
<dbReference type="FunFam" id="3.20.20.300:FF:000003">
    <property type="entry name" value="Beta-D-glucan exohydrolase isoenzyme ExoI"/>
    <property type="match status" value="1"/>
</dbReference>
<organism evidence="6">
    <name type="scientific">Populus davidiana</name>
    <dbReference type="NCBI Taxonomy" id="266767"/>
    <lineage>
        <taxon>Eukaryota</taxon>
        <taxon>Viridiplantae</taxon>
        <taxon>Streptophyta</taxon>
        <taxon>Embryophyta</taxon>
        <taxon>Tracheophyta</taxon>
        <taxon>Spermatophyta</taxon>
        <taxon>Magnoliopsida</taxon>
        <taxon>eudicotyledons</taxon>
        <taxon>Gunneridae</taxon>
        <taxon>Pentapetalae</taxon>
        <taxon>rosids</taxon>
        <taxon>fabids</taxon>
        <taxon>Malpighiales</taxon>
        <taxon>Salicaceae</taxon>
        <taxon>Saliceae</taxon>
        <taxon>Populus</taxon>
    </lineage>
</organism>
<dbReference type="AlphaFoldDB" id="A0A6M2E6F2"/>
<evidence type="ECO:0000256" key="1">
    <source>
        <dbReference type="ARBA" id="ARBA00022801"/>
    </source>
</evidence>
<feature type="domain" description="Glycoside hydrolase family 3 N-terminal" evidence="4">
    <location>
        <begin position="45"/>
        <end position="373"/>
    </location>
</feature>
<dbReference type="EMBL" id="GILB01000108">
    <property type="protein sequence ID" value="NUU80441.1"/>
    <property type="molecule type" value="Transcribed_RNA"/>
</dbReference>
<sequence length="641" mass="69843">MARTPIFLMGLVVVWAALAEAEYMIYKDATKPLNSRIKDLMNRMTLEEKIGQMTQIERGVASAEVMKDYFIGSVLSGGGSVPSKQASAETWINMVNEFQKGALSTRLGIPMIYGIDAVHGHNNVYKATIFPHNVGLGATRDPDLVKRIGAATALEVRATGIPYVFAPCIAVCRDPRWGRCYESYSEDPKLVQAMTEIVSGLQGDIPVNSSKGVPFVAGKTKVAACAKHYVGDGGTTKGINEDNTQISRHSLLSIHMPGYYNSIIKGVSTVMVSYSSWNGVKMHANHEMVTGFLKNTLRFRGFVISDWEGIDRITSPPHANYSYSIQAGISAGIDMIMVPNTYKEFIDGLTSHVKNEVIPMSRIDDAVKRILRVKFTMGLFENPLADNSLVHELGSQEHRELAREAVRKSLVLLKNGESAAEPLLPLPKKATKILVAGSHADNLGYQCGGWTIEWQGLGGNNLTSGTFSFHLPIQILLIASIAIKNTVDPSTEVVYKENPDADFVKSNNFSYAIVVVGEPPYAETFGDSLNLTISEPGPSTIQNVCGTVKCVTVIISGRPVVIQPYVSLMDALVAAWLPGSEGQGVADVLFGDYGFTGTLSRTWFKTVDQLPMNIGDKHYDPLFPFGFGLTTKRGVSTFIQE</sequence>
<dbReference type="FunFam" id="3.40.50.1700:FF:000002">
    <property type="entry name" value="Glycosyl hydrolase family protein"/>
    <property type="match status" value="1"/>
</dbReference>
<dbReference type="Pfam" id="PF01915">
    <property type="entry name" value="Glyco_hydro_3_C"/>
    <property type="match status" value="1"/>
</dbReference>
<dbReference type="Gene3D" id="3.40.50.1700">
    <property type="entry name" value="Glycoside hydrolase family 3 C-terminal domain"/>
    <property type="match status" value="1"/>
</dbReference>
<proteinExistence type="predicted"/>
<dbReference type="InterPro" id="IPR036962">
    <property type="entry name" value="Glyco_hydro_3_N_sf"/>
</dbReference>
<dbReference type="InterPro" id="IPR017853">
    <property type="entry name" value="GH"/>
</dbReference>
<keyword evidence="3" id="KW-0732">Signal</keyword>
<evidence type="ECO:0000259" key="4">
    <source>
        <dbReference type="Pfam" id="PF00933"/>
    </source>
</evidence>
<dbReference type="PRINTS" id="PR00133">
    <property type="entry name" value="GLHYDRLASE3"/>
</dbReference>
<dbReference type="PANTHER" id="PTHR30620">
    <property type="entry name" value="PERIPLASMIC BETA-GLUCOSIDASE-RELATED"/>
    <property type="match status" value="1"/>
</dbReference>
<name>A0A6M2E6F2_9ROSI</name>
<evidence type="ECO:0000313" key="6">
    <source>
        <dbReference type="EMBL" id="NUU80441.1"/>
    </source>
</evidence>
<dbReference type="Pfam" id="PF00933">
    <property type="entry name" value="Glyco_hydro_3"/>
    <property type="match status" value="1"/>
</dbReference>
<dbReference type="InterPro" id="IPR002772">
    <property type="entry name" value="Glyco_hydro_3_C"/>
</dbReference>
<feature type="chain" id="PRO_5026937919" description="Beta-glucosidase" evidence="3">
    <location>
        <begin position="22"/>
        <end position="641"/>
    </location>
</feature>
<feature type="domain" description="Glycoside hydrolase family 3 C-terminal" evidence="5">
    <location>
        <begin position="410"/>
        <end position="630"/>
    </location>
</feature>
<dbReference type="SUPFAM" id="SSF51445">
    <property type="entry name" value="(Trans)glycosidases"/>
    <property type="match status" value="1"/>
</dbReference>
<dbReference type="PANTHER" id="PTHR30620:SF91">
    <property type="entry name" value="BETA-GLUCOSIDASE"/>
    <property type="match status" value="1"/>
</dbReference>
<accession>A0A6M2E6F2</accession>
<reference evidence="6" key="1">
    <citation type="submission" date="2020-03" db="EMBL/GenBank/DDBJ databases">
        <authorList>
            <person name="Zhang R."/>
        </authorList>
    </citation>
    <scope>NUCLEOTIDE SEQUENCE</scope>
</reference>